<evidence type="ECO:0000313" key="8">
    <source>
        <dbReference type="Proteomes" id="UP000242457"/>
    </source>
</evidence>
<feature type="domain" description="Gem-associated protein 5 second beta-propeller" evidence="6">
    <location>
        <begin position="373"/>
        <end position="682"/>
    </location>
</feature>
<dbReference type="Gene3D" id="2.130.10.10">
    <property type="entry name" value="YVTN repeat-like/Quinoprotein amine dehydrogenase"/>
    <property type="match status" value="2"/>
</dbReference>
<dbReference type="GO" id="GO:0032797">
    <property type="term" value="C:SMN complex"/>
    <property type="evidence" value="ECO:0007669"/>
    <property type="project" value="TreeGrafter"/>
</dbReference>
<dbReference type="PROSITE" id="PS50082">
    <property type="entry name" value="WD_REPEATS_2"/>
    <property type="match status" value="3"/>
</dbReference>
<dbReference type="InterPro" id="IPR056421">
    <property type="entry name" value="TPR_GEMI5"/>
</dbReference>
<dbReference type="GO" id="GO:0005634">
    <property type="term" value="C:nucleus"/>
    <property type="evidence" value="ECO:0007669"/>
    <property type="project" value="TreeGrafter"/>
</dbReference>
<dbReference type="PROSITE" id="PS00678">
    <property type="entry name" value="WD_REPEATS_1"/>
    <property type="match status" value="2"/>
</dbReference>
<dbReference type="SUPFAM" id="SSF50978">
    <property type="entry name" value="WD40 repeat-like"/>
    <property type="match status" value="2"/>
</dbReference>
<dbReference type="GO" id="GO:0000387">
    <property type="term" value="P:spliceosomal snRNP assembly"/>
    <property type="evidence" value="ECO:0007669"/>
    <property type="project" value="TreeGrafter"/>
</dbReference>
<evidence type="ECO:0000259" key="6">
    <source>
        <dbReference type="Pfam" id="PF23775"/>
    </source>
</evidence>
<dbReference type="InterPro" id="IPR015943">
    <property type="entry name" value="WD40/YVTN_repeat-like_dom_sf"/>
</dbReference>
<dbReference type="PANTHER" id="PTHR46362:SF1">
    <property type="entry name" value="GEM-ASSOCIATED PROTEIN 5"/>
    <property type="match status" value="1"/>
</dbReference>
<evidence type="ECO:0000256" key="3">
    <source>
        <dbReference type="PROSITE-ProRule" id="PRU00221"/>
    </source>
</evidence>
<dbReference type="Pfam" id="PF23774">
    <property type="entry name" value="TPR_GEMI5"/>
    <property type="match status" value="1"/>
</dbReference>
<dbReference type="Proteomes" id="UP000242457">
    <property type="component" value="Unassembled WGS sequence"/>
</dbReference>
<dbReference type="InterPro" id="IPR052640">
    <property type="entry name" value="Gemin-5"/>
</dbReference>
<dbReference type="InterPro" id="IPR019775">
    <property type="entry name" value="WD40_repeat_CS"/>
</dbReference>
<evidence type="ECO:0000256" key="2">
    <source>
        <dbReference type="ARBA" id="ARBA00022737"/>
    </source>
</evidence>
<gene>
    <name evidence="7" type="ORF">APICC_03502</name>
</gene>
<dbReference type="Pfam" id="PF23775">
    <property type="entry name" value="Beta-prop_RIG_2nd"/>
    <property type="match status" value="1"/>
</dbReference>
<dbReference type="STRING" id="94128.A0A2A3ECB7"/>
<reference evidence="7 8" key="1">
    <citation type="submission" date="2014-07" db="EMBL/GenBank/DDBJ databases">
        <title>Genomic and transcriptomic analysis on Apis cerana provide comprehensive insights into honey bee biology.</title>
        <authorList>
            <person name="Diao Q."/>
            <person name="Sun L."/>
            <person name="Zheng H."/>
            <person name="Zheng H."/>
            <person name="Xu S."/>
            <person name="Wang S."/>
            <person name="Zeng Z."/>
            <person name="Hu F."/>
            <person name="Su S."/>
            <person name="Wu J."/>
        </authorList>
    </citation>
    <scope>NUCLEOTIDE SEQUENCE [LARGE SCALE GENOMIC DNA]</scope>
    <source>
        <tissue evidence="7">Pupae without intestine</tissue>
    </source>
</reference>
<accession>A0A2A3ECB7</accession>
<dbReference type="InterPro" id="IPR056424">
    <property type="entry name" value="Beta-prop_GEMI5_2nd"/>
</dbReference>
<feature type="repeat" description="WD" evidence="3">
    <location>
        <begin position="658"/>
        <end position="692"/>
    </location>
</feature>
<feature type="domain" description="Gem-associated protein 5 TPR" evidence="5">
    <location>
        <begin position="812"/>
        <end position="1017"/>
    </location>
</feature>
<dbReference type="EMBL" id="KZ288296">
    <property type="protein sequence ID" value="PBC28932.1"/>
    <property type="molecule type" value="Genomic_DNA"/>
</dbReference>
<dbReference type="Pfam" id="PF00400">
    <property type="entry name" value="WD40"/>
    <property type="match status" value="2"/>
</dbReference>
<evidence type="ECO:0000259" key="5">
    <source>
        <dbReference type="Pfam" id="PF23774"/>
    </source>
</evidence>
<proteinExistence type="predicted"/>
<feature type="repeat" description="WD" evidence="3">
    <location>
        <begin position="52"/>
        <end position="98"/>
    </location>
</feature>
<dbReference type="SMART" id="SM00320">
    <property type="entry name" value="WD40"/>
    <property type="match status" value="11"/>
</dbReference>
<keyword evidence="8" id="KW-1185">Reference proteome</keyword>
<keyword evidence="1 3" id="KW-0853">WD repeat</keyword>
<dbReference type="InterPro" id="IPR001680">
    <property type="entry name" value="WD40_rpt"/>
</dbReference>
<dbReference type="PANTHER" id="PTHR46362">
    <property type="entry name" value="GEM-ASSOCIATED PROTEIN 5"/>
    <property type="match status" value="1"/>
</dbReference>
<keyword evidence="4" id="KW-0175">Coiled coil</keyword>
<feature type="coiled-coil region" evidence="4">
    <location>
        <begin position="1252"/>
        <end position="1279"/>
    </location>
</feature>
<sequence>MNETILPPSPNWYLSNIFTCSFNGTVAWGARNMIVIAKISENNKTLQYSIIKNAHKSKVTCLAFTPHFEEVNANLVASTGDDNVIKIWNLETLSVAYLLDTDKQSIPVGVDWSYKNPYIIYAATSDGHVLSWNAYFDIVSSISLGKMICTCISSCPHDPHLVAIGSKCGLVYIFNFQGKGKIDYKLRGHDTEIVSLSWCPIESNILSGNPNKDLLLASGGKDRSIFIWKAGGDGRYETTISLPTGPLDSHQHRTKLNASIGNWVVVRWIEPKLLLTSSLWGELISWDLSTMIRGKPNVKVIHAYHVRGLFCIAHIPNIQNNSIENWRVKQRHTIWTLAQDRRIICCGIKDNNVEVDYDIFTQSGYVYCIAACPLDTSHVAFGVGDAMLRLWNLSEAHNTSFNITFLWQKIKGKIRAISWHPEKENLLAYATEEGRVGVFNINNNKLPTLYRQYHRNTIYTLSWGPNPENKQYVLYSCGEGELVYYDPEKPNQEPKSVLKKECTEFSWKPDFSCLAVGFENGTISFFNKEFETCGCAKFASKMVHCLVWHPESTATDSTFSPLKNYLAVAFESCTILIFDLSNFIDHFTKLKNSTNNDNLKEKCDIYKVNEIVATLNGHSKNVVCLAWSPYISGHLISGSYDGIAQVWNIETQELIATYMEHCGPVLCCMWSPLDPDFIITGSADFTVRIWKVAYNLPQKKLSKKILSKTKEKENKTNKNISIENNLLEVTKATSECSISDVSQTVQKSEIKMKTETKNKKFERSYFSKCTNTTNEKTFLLNSLLNIVKKIKNDNLDIEEIQKDTSYNMIPVLFSTQTNFMTHINNERFIHIEKNKHNLVTEMDVWCNNLKQNLDEAAKEKRLNDFLVSLSASLSMKTWKDMCELYAYQLISEGNPCKAVSYLLCIHKTYKAIEVFQDANLYKEAYILARCKLECDDPVLTEILKNWAKYSVHTGNFEQAAYIYAKLGEFSDIIKYLGRRKDASTLITAAEIALLCNDDALSKSLIDQAIIATFTNSEYDLTRNIIAKFPYLKYQEIHLLILEELDKIIKKNVSFNMIQTWIDGKSDYGLLQALKIVCGDCNSYYTDLFKNSFCTTLDNERMLWLVVAHNIALAIASVEKEQKLKHIVTTLHTITQFEILHRKNFENQHNLLIEIIIKLDIKGLMDKTSIYTKTDYSVSISLRAYLCYALLNWFTCNIDKESISNNIKFYINLIENLLEDAINKQAVKHWSVTNEINKLETQIVSVKCKTQEENKIDQDIESLMIELNELKIQKKQILNDLVHVPNPVMVYSIANNLCSKLLDEDIKNKFSENISKMWLNAIT</sequence>
<name>A0A2A3ECB7_APICC</name>
<evidence type="ECO:0000256" key="4">
    <source>
        <dbReference type="SAM" id="Coils"/>
    </source>
</evidence>
<dbReference type="GO" id="GO:0003730">
    <property type="term" value="F:mRNA 3'-UTR binding"/>
    <property type="evidence" value="ECO:0007669"/>
    <property type="project" value="TreeGrafter"/>
</dbReference>
<keyword evidence="2" id="KW-0677">Repeat</keyword>
<organism evidence="7 8">
    <name type="scientific">Apis cerana cerana</name>
    <name type="common">Oriental honeybee</name>
    <dbReference type="NCBI Taxonomy" id="94128"/>
    <lineage>
        <taxon>Eukaryota</taxon>
        <taxon>Metazoa</taxon>
        <taxon>Ecdysozoa</taxon>
        <taxon>Arthropoda</taxon>
        <taxon>Hexapoda</taxon>
        <taxon>Insecta</taxon>
        <taxon>Pterygota</taxon>
        <taxon>Neoptera</taxon>
        <taxon>Endopterygota</taxon>
        <taxon>Hymenoptera</taxon>
        <taxon>Apocrita</taxon>
        <taxon>Aculeata</taxon>
        <taxon>Apoidea</taxon>
        <taxon>Anthophila</taxon>
        <taxon>Apidae</taxon>
        <taxon>Apis</taxon>
    </lineage>
</organism>
<dbReference type="InterPro" id="IPR036322">
    <property type="entry name" value="WD40_repeat_dom_sf"/>
</dbReference>
<evidence type="ECO:0000313" key="7">
    <source>
        <dbReference type="EMBL" id="PBC28932.1"/>
    </source>
</evidence>
<feature type="repeat" description="WD" evidence="3">
    <location>
        <begin position="615"/>
        <end position="657"/>
    </location>
</feature>
<protein>
    <submittedName>
        <fullName evidence="7">Gem-associated protein</fullName>
    </submittedName>
</protein>
<dbReference type="OrthoDB" id="7326421at2759"/>
<evidence type="ECO:0000256" key="1">
    <source>
        <dbReference type="ARBA" id="ARBA00022574"/>
    </source>
</evidence>
<dbReference type="PROSITE" id="PS50294">
    <property type="entry name" value="WD_REPEATS_REGION"/>
    <property type="match status" value="2"/>
</dbReference>